<dbReference type="InterPro" id="IPR017850">
    <property type="entry name" value="Alkaline_phosphatase_core_sf"/>
</dbReference>
<organism evidence="3">
    <name type="scientific">marine metagenome</name>
    <dbReference type="NCBI Taxonomy" id="408172"/>
    <lineage>
        <taxon>unclassified sequences</taxon>
        <taxon>metagenomes</taxon>
        <taxon>ecological metagenomes</taxon>
    </lineage>
</organism>
<keyword evidence="2" id="KW-0812">Transmembrane</keyword>
<dbReference type="SUPFAM" id="SSF53649">
    <property type="entry name" value="Alkaline phosphatase-like"/>
    <property type="match status" value="1"/>
</dbReference>
<dbReference type="Gene3D" id="3.40.720.10">
    <property type="entry name" value="Alkaline Phosphatase, subunit A"/>
    <property type="match status" value="1"/>
</dbReference>
<dbReference type="PANTHER" id="PTHR11596">
    <property type="entry name" value="ALKALINE PHOSPHATASE"/>
    <property type="match status" value="1"/>
</dbReference>
<keyword evidence="2" id="KW-1133">Transmembrane helix</keyword>
<dbReference type="Pfam" id="PF00245">
    <property type="entry name" value="Alk_phosphatase"/>
    <property type="match status" value="1"/>
</dbReference>
<sequence>MTESNSMNISRPRSAWIILIYTIGCLFIFSCTSSPEVFFLRTYLGIPGTENLIESSSGKQRPREISVPTKEIPRSIIFVIADGLGIGQFTLMYYDIPDFAPADFTHTGLMTVHPSGKRKVPDSANTASSMATGVKTHRGGIGVDENDNPVKTVLEWAEEIGMSTGLVATSSIAHATPASFVAHIDKRSKYEEIALQMAHSDVDVMLGGGKDHFSGEPLEIFSKKGGLVINEFDKSLDTEKPLLGLFADSHFRSAVEDREVKTLDMTRLAVKLLEKNSKGFFLMVEESQVDFAGHANNSEYMSAELASLNSVLRFCLDYQKEHPSTLVLFTADHETGGMSVEDTSEGALDIQFTTGHHTANMIPVFAIGPGAEAFSGVYDNTDIGKQLIYFVKNH</sequence>
<reference evidence="3" key="1">
    <citation type="submission" date="2018-05" db="EMBL/GenBank/DDBJ databases">
        <authorList>
            <person name="Lanie J.A."/>
            <person name="Ng W.-L."/>
            <person name="Kazmierczak K.M."/>
            <person name="Andrzejewski T.M."/>
            <person name="Davidsen T.M."/>
            <person name="Wayne K.J."/>
            <person name="Tettelin H."/>
            <person name="Glass J.I."/>
            <person name="Rusch D."/>
            <person name="Podicherti R."/>
            <person name="Tsui H.-C.T."/>
            <person name="Winkler M.E."/>
        </authorList>
    </citation>
    <scope>NUCLEOTIDE SEQUENCE</scope>
</reference>
<keyword evidence="2" id="KW-0472">Membrane</keyword>
<dbReference type="PANTHER" id="PTHR11596:SF5">
    <property type="entry name" value="ALKALINE PHOSPHATASE"/>
    <property type="match status" value="1"/>
</dbReference>
<keyword evidence="1" id="KW-0597">Phosphoprotein</keyword>
<gene>
    <name evidence="3" type="ORF">METZ01_LOCUS144090</name>
</gene>
<proteinExistence type="predicted"/>
<evidence type="ECO:0000313" key="3">
    <source>
        <dbReference type="EMBL" id="SVA91236.1"/>
    </source>
</evidence>
<dbReference type="EMBL" id="UINC01022172">
    <property type="protein sequence ID" value="SVA91236.1"/>
    <property type="molecule type" value="Genomic_DNA"/>
</dbReference>
<evidence type="ECO:0008006" key="4">
    <source>
        <dbReference type="Google" id="ProtNLM"/>
    </source>
</evidence>
<feature type="transmembrane region" description="Helical" evidence="2">
    <location>
        <begin position="12"/>
        <end position="30"/>
    </location>
</feature>
<dbReference type="AlphaFoldDB" id="A0A381ZPP1"/>
<name>A0A381ZPP1_9ZZZZ</name>
<dbReference type="PRINTS" id="PR00113">
    <property type="entry name" value="ALKPHPHTASE"/>
</dbReference>
<dbReference type="GO" id="GO:0004035">
    <property type="term" value="F:alkaline phosphatase activity"/>
    <property type="evidence" value="ECO:0007669"/>
    <property type="project" value="TreeGrafter"/>
</dbReference>
<dbReference type="CDD" id="cd16012">
    <property type="entry name" value="ALP"/>
    <property type="match status" value="1"/>
</dbReference>
<evidence type="ECO:0000256" key="2">
    <source>
        <dbReference type="SAM" id="Phobius"/>
    </source>
</evidence>
<protein>
    <recommendedName>
        <fullName evidence="4">Alkaline phosphatase</fullName>
    </recommendedName>
</protein>
<dbReference type="SMART" id="SM00098">
    <property type="entry name" value="alkPPc"/>
    <property type="match status" value="1"/>
</dbReference>
<evidence type="ECO:0000256" key="1">
    <source>
        <dbReference type="ARBA" id="ARBA00022553"/>
    </source>
</evidence>
<dbReference type="InterPro" id="IPR001952">
    <property type="entry name" value="Alkaline_phosphatase"/>
</dbReference>
<accession>A0A381ZPP1</accession>